<comment type="caution">
    <text evidence="3">The sequence shown here is derived from an EMBL/GenBank/DDBJ whole genome shotgun (WGS) entry which is preliminary data.</text>
</comment>
<dbReference type="Proteomes" id="UP001345219">
    <property type="component" value="Chromosome 21"/>
</dbReference>
<accession>A0AAN7GN39</accession>
<proteinExistence type="predicted"/>
<dbReference type="EMBL" id="JAXIOK010000018">
    <property type="protein sequence ID" value="KAK4749810.1"/>
    <property type="molecule type" value="Genomic_DNA"/>
</dbReference>
<gene>
    <name evidence="3" type="ORF">SAY87_027259</name>
</gene>
<feature type="transmembrane region" description="Helical" evidence="2">
    <location>
        <begin position="45"/>
        <end position="63"/>
    </location>
</feature>
<keyword evidence="2" id="KW-1133">Transmembrane helix</keyword>
<evidence type="ECO:0000256" key="1">
    <source>
        <dbReference type="SAM" id="MobiDB-lite"/>
    </source>
</evidence>
<organism evidence="3 4">
    <name type="scientific">Trapa incisa</name>
    <dbReference type="NCBI Taxonomy" id="236973"/>
    <lineage>
        <taxon>Eukaryota</taxon>
        <taxon>Viridiplantae</taxon>
        <taxon>Streptophyta</taxon>
        <taxon>Embryophyta</taxon>
        <taxon>Tracheophyta</taxon>
        <taxon>Spermatophyta</taxon>
        <taxon>Magnoliopsida</taxon>
        <taxon>eudicotyledons</taxon>
        <taxon>Gunneridae</taxon>
        <taxon>Pentapetalae</taxon>
        <taxon>rosids</taxon>
        <taxon>malvids</taxon>
        <taxon>Myrtales</taxon>
        <taxon>Lythraceae</taxon>
        <taxon>Trapa</taxon>
    </lineage>
</organism>
<evidence type="ECO:0000313" key="3">
    <source>
        <dbReference type="EMBL" id="KAK4749810.1"/>
    </source>
</evidence>
<keyword evidence="2" id="KW-0472">Membrane</keyword>
<reference evidence="3 4" key="1">
    <citation type="journal article" date="2023" name="Hortic Res">
        <title>Pangenome of water caltrop reveals structural variations and asymmetric subgenome divergence after allopolyploidization.</title>
        <authorList>
            <person name="Zhang X."/>
            <person name="Chen Y."/>
            <person name="Wang L."/>
            <person name="Yuan Y."/>
            <person name="Fang M."/>
            <person name="Shi L."/>
            <person name="Lu R."/>
            <person name="Comes H.P."/>
            <person name="Ma Y."/>
            <person name="Chen Y."/>
            <person name="Huang G."/>
            <person name="Zhou Y."/>
            <person name="Zheng Z."/>
            <person name="Qiu Y."/>
        </authorList>
    </citation>
    <scope>NUCLEOTIDE SEQUENCE [LARGE SCALE GENOMIC DNA]</scope>
    <source>
        <tissue evidence="3">Roots</tissue>
    </source>
</reference>
<evidence type="ECO:0000256" key="2">
    <source>
        <dbReference type="SAM" id="Phobius"/>
    </source>
</evidence>
<evidence type="ECO:0000313" key="4">
    <source>
        <dbReference type="Proteomes" id="UP001345219"/>
    </source>
</evidence>
<keyword evidence="2" id="KW-0812">Transmembrane</keyword>
<keyword evidence="4" id="KW-1185">Reference proteome</keyword>
<sequence length="121" mass="13126">MAKGGDVGRGGENEATSLLRWIWQIISSVMISKQSERSVKYHRDMARAALLLVLMLVVFGDLFTVSDARPGNTGAVPYSSRYLLLELGYDVERLQGRGSGSGVRIIPSRSAPGGPDGQHHE</sequence>
<name>A0AAN7GN39_9MYRT</name>
<protein>
    <submittedName>
        <fullName evidence="3">Uncharacterized protein</fullName>
    </submittedName>
</protein>
<feature type="region of interest" description="Disordered" evidence="1">
    <location>
        <begin position="97"/>
        <end position="121"/>
    </location>
</feature>
<dbReference type="AlphaFoldDB" id="A0AAN7GN39"/>